<reference evidence="2 3" key="1">
    <citation type="submission" date="2017-10" db="EMBL/GenBank/DDBJ databases">
        <title>A novel species of cold-tolerant Malassezia isolated from bats.</title>
        <authorList>
            <person name="Lorch J.M."/>
            <person name="Palmer J.M."/>
            <person name="Vanderwolf K.J."/>
            <person name="Schmidt K.Z."/>
            <person name="Verant M.L."/>
            <person name="Weller T.J."/>
            <person name="Blehert D.S."/>
        </authorList>
    </citation>
    <scope>NUCLEOTIDE SEQUENCE [LARGE SCALE GENOMIC DNA]</scope>
    <source>
        <strain evidence="2 3">NWHC:44797-103</strain>
    </source>
</reference>
<feature type="region of interest" description="Disordered" evidence="1">
    <location>
        <begin position="607"/>
        <end position="634"/>
    </location>
</feature>
<feature type="region of interest" description="Disordered" evidence="1">
    <location>
        <begin position="935"/>
        <end position="956"/>
    </location>
</feature>
<accession>A0A2N1JGB9</accession>
<dbReference type="GO" id="GO:0003676">
    <property type="term" value="F:nucleic acid binding"/>
    <property type="evidence" value="ECO:0007669"/>
    <property type="project" value="InterPro"/>
</dbReference>
<dbReference type="Proteomes" id="UP000232875">
    <property type="component" value="Unassembled WGS sequence"/>
</dbReference>
<feature type="compositionally biased region" description="Polar residues" evidence="1">
    <location>
        <begin position="48"/>
        <end position="63"/>
    </location>
</feature>
<feature type="compositionally biased region" description="Low complexity" evidence="1">
    <location>
        <begin position="275"/>
        <end position="302"/>
    </location>
</feature>
<feature type="region of interest" description="Disordered" evidence="1">
    <location>
        <begin position="781"/>
        <end position="841"/>
    </location>
</feature>
<keyword evidence="3" id="KW-1185">Reference proteome</keyword>
<dbReference type="AlphaFoldDB" id="A0A2N1JGB9"/>
<feature type="compositionally biased region" description="Pro residues" evidence="1">
    <location>
        <begin position="550"/>
        <end position="562"/>
    </location>
</feature>
<feature type="compositionally biased region" description="Basic and acidic residues" evidence="1">
    <location>
        <begin position="607"/>
        <end position="618"/>
    </location>
</feature>
<feature type="region of interest" description="Disordered" evidence="1">
    <location>
        <begin position="267"/>
        <end position="389"/>
    </location>
</feature>
<gene>
    <name evidence="2" type="ORF">MVES_000691</name>
</gene>
<dbReference type="EMBL" id="KZ454987">
    <property type="protein sequence ID" value="PKI85590.1"/>
    <property type="molecule type" value="Genomic_DNA"/>
</dbReference>
<dbReference type="OrthoDB" id="2554528at2759"/>
<sequence length="956" mass="103445">MQSQRLQSRQHDIYLDGSDSDVDQRSVSSSKAQNVRCTPRMLAKEQDGTQSWSGENDMPMTNSPLKRTQALRSLAAKRADAAVYEAAAHFDRMALPDEEGAVPLLINDTTASYDEQAENPHRAPKPQAVLSALQHSVYAQFSGAGLVDHACRGGIGVVFVCADVTQSSNMVGGPHACYAQYFGESHAFNTVVSLDAASLAPMHMVRRAKLTDQGVLRRAELKGLIDVLQRTVERNEYECIHVCVSSAYVAKAWGTWIPQWEASGWPGEADSETASHSSRLGLRRSSSATRSLSSSNSGSRVRTPIGMRLDVDLTNSPKHRMTRSPLAKKHGAGAGNYAVQTADTLSTPPRPQRRPRQLDADSPKDSFQTTDYSTSPASGSTQSGRKSARRLVDEDLLRELSLLRKEFVQMELQSGPRVHLYLIDRVHNPAGSLAAMDEKVYKRDALQVPQSHSRQALYTPDSLAVGDSPTKRGMPARINELGRASPFLIRPTKSVSQQSGVEEDEDASTGRILFSRKATSTLSPPAPASPTLSTRSRSKQPRSPKSVRAPPTPAPVLVPLPLPDLDHPISPASVETNDPPAPLSPLSPSAIQDTTPKPLTIEALQEHDRATEENDKAKSGRRFPGRKAMSIRSGARSESGFSILSRLTAKMFRRGDRGHELPPTPDIGADVGESNALGISIHGVPLALANTGGIVKVPSPIPPPLARPSDAGPAPAPAIPSAMSFRMASPPKLHVAPHSARAIPAELPPTSPPFVKKTLLPSTSQPDLRAISRESANAAIGTEQLWRDAGSQRTKAMPSRARSPHRRADARRNARPLPEAQSEAPSVSRSTRRATELSDTSITQCKQRLLEALCISEQPEDPELGRAFADMQPEEIDMYIEKQRTDEEDTLQFIPLAEPVDGPKTIDGATPMNTFPLEDGQAIYVGFRANANAAPAEPSVQLASFQDEEGEMEPDK</sequence>
<evidence type="ECO:0000313" key="3">
    <source>
        <dbReference type="Proteomes" id="UP000232875"/>
    </source>
</evidence>
<feature type="region of interest" description="Disordered" evidence="1">
    <location>
        <begin position="448"/>
        <end position="594"/>
    </location>
</feature>
<feature type="compositionally biased region" description="Polar residues" evidence="1">
    <location>
        <begin position="365"/>
        <end position="385"/>
    </location>
</feature>
<protein>
    <submittedName>
        <fullName evidence="2">Uncharacterized protein</fullName>
    </submittedName>
</protein>
<feature type="compositionally biased region" description="Low complexity" evidence="1">
    <location>
        <begin position="518"/>
        <end position="535"/>
    </location>
</feature>
<evidence type="ECO:0000313" key="2">
    <source>
        <dbReference type="EMBL" id="PKI85590.1"/>
    </source>
</evidence>
<dbReference type="InterPro" id="IPR036397">
    <property type="entry name" value="RNaseH_sf"/>
</dbReference>
<name>A0A2N1JGB9_9BASI</name>
<evidence type="ECO:0000256" key="1">
    <source>
        <dbReference type="SAM" id="MobiDB-lite"/>
    </source>
</evidence>
<dbReference type="Gene3D" id="3.30.420.10">
    <property type="entry name" value="Ribonuclease H-like superfamily/Ribonuclease H"/>
    <property type="match status" value="1"/>
</dbReference>
<feature type="compositionally biased region" description="Acidic residues" evidence="1">
    <location>
        <begin position="946"/>
        <end position="956"/>
    </location>
</feature>
<feature type="compositionally biased region" description="Basic residues" evidence="1">
    <location>
        <begin position="317"/>
        <end position="331"/>
    </location>
</feature>
<feature type="region of interest" description="Disordered" evidence="1">
    <location>
        <begin position="1"/>
        <end position="63"/>
    </location>
</feature>
<organism evidence="2 3">
    <name type="scientific">Malassezia vespertilionis</name>
    <dbReference type="NCBI Taxonomy" id="2020962"/>
    <lineage>
        <taxon>Eukaryota</taxon>
        <taxon>Fungi</taxon>
        <taxon>Dikarya</taxon>
        <taxon>Basidiomycota</taxon>
        <taxon>Ustilaginomycotina</taxon>
        <taxon>Malasseziomycetes</taxon>
        <taxon>Malasseziales</taxon>
        <taxon>Malasseziaceae</taxon>
        <taxon>Malassezia</taxon>
    </lineage>
</organism>
<feature type="compositionally biased region" description="Polar residues" evidence="1">
    <location>
        <begin position="338"/>
        <end position="347"/>
    </location>
</feature>
<proteinExistence type="predicted"/>